<protein>
    <submittedName>
        <fullName evidence="1">Uncharacterized protein</fullName>
    </submittedName>
</protein>
<dbReference type="AlphaFoldDB" id="A0A1X7URP8"/>
<proteinExistence type="predicted"/>
<dbReference type="EnsemblMetazoa" id="Aqu2.1.30189_001">
    <property type="protein sequence ID" value="Aqu2.1.30189_001"/>
    <property type="gene ID" value="Aqu2.1.30189"/>
</dbReference>
<reference evidence="1" key="1">
    <citation type="submission" date="2017-05" db="UniProtKB">
        <authorList>
            <consortium name="EnsemblMetazoa"/>
        </authorList>
    </citation>
    <scope>IDENTIFICATION</scope>
</reference>
<name>A0A1X7URP8_AMPQE</name>
<sequence>IYCSVLILKGSKSSHTQDDMINLALPTFCFKDEGETDQGKSLIQSLVVISFNFIIKYLSTNLKISYQSSRM</sequence>
<organism evidence="1">
    <name type="scientific">Amphimedon queenslandica</name>
    <name type="common">Sponge</name>
    <dbReference type="NCBI Taxonomy" id="400682"/>
    <lineage>
        <taxon>Eukaryota</taxon>
        <taxon>Metazoa</taxon>
        <taxon>Porifera</taxon>
        <taxon>Demospongiae</taxon>
        <taxon>Heteroscleromorpha</taxon>
        <taxon>Haplosclerida</taxon>
        <taxon>Niphatidae</taxon>
        <taxon>Amphimedon</taxon>
    </lineage>
</organism>
<dbReference type="InParanoid" id="A0A1X7URP8"/>
<accession>A0A1X7URP8</accession>
<evidence type="ECO:0000313" key="1">
    <source>
        <dbReference type="EnsemblMetazoa" id="Aqu2.1.30189_001"/>
    </source>
</evidence>